<accession>X1ADT5</accession>
<dbReference type="InterPro" id="IPR011078">
    <property type="entry name" value="PyrdxlP_homeostasis"/>
</dbReference>
<name>X1ADT5_9ZZZZ</name>
<sequence length="66" mass="7542">MTLAPFTDDMSICRRIFKTLRELKNKINKKYPDLSLSHLSMGMSNDFEIAIEEGSTMVRIGSAIFK</sequence>
<dbReference type="PANTHER" id="PTHR10146:SF14">
    <property type="entry name" value="PYRIDOXAL PHOSPHATE HOMEOSTASIS PROTEIN"/>
    <property type="match status" value="1"/>
</dbReference>
<keyword evidence="1" id="KW-0663">Pyridoxal phosphate</keyword>
<proteinExistence type="predicted"/>
<evidence type="ECO:0000313" key="2">
    <source>
        <dbReference type="EMBL" id="GAG67992.1"/>
    </source>
</evidence>
<dbReference type="InterPro" id="IPR029066">
    <property type="entry name" value="PLP-binding_barrel"/>
</dbReference>
<dbReference type="SUPFAM" id="SSF51419">
    <property type="entry name" value="PLP-binding barrel"/>
    <property type="match status" value="1"/>
</dbReference>
<evidence type="ECO:0000256" key="1">
    <source>
        <dbReference type="ARBA" id="ARBA00022898"/>
    </source>
</evidence>
<gene>
    <name evidence="2" type="ORF">S01H4_01264</name>
</gene>
<reference evidence="2" key="1">
    <citation type="journal article" date="2014" name="Front. Microbiol.">
        <title>High frequency of phylogenetically diverse reductive dehalogenase-homologous genes in deep subseafloor sedimentary metagenomes.</title>
        <authorList>
            <person name="Kawai M."/>
            <person name="Futagami T."/>
            <person name="Toyoda A."/>
            <person name="Takaki Y."/>
            <person name="Nishi S."/>
            <person name="Hori S."/>
            <person name="Arai W."/>
            <person name="Tsubouchi T."/>
            <person name="Morono Y."/>
            <person name="Uchiyama I."/>
            <person name="Ito T."/>
            <person name="Fujiyama A."/>
            <person name="Inagaki F."/>
            <person name="Takami H."/>
        </authorList>
    </citation>
    <scope>NUCLEOTIDE SEQUENCE</scope>
    <source>
        <strain evidence="2">Expedition CK06-06</strain>
    </source>
</reference>
<protein>
    <recommendedName>
        <fullName evidence="3">Alanine racemase N-terminal domain-containing protein</fullName>
    </recommendedName>
</protein>
<comment type="caution">
    <text evidence="2">The sequence shown here is derived from an EMBL/GenBank/DDBJ whole genome shotgun (WGS) entry which is preliminary data.</text>
</comment>
<organism evidence="2">
    <name type="scientific">marine sediment metagenome</name>
    <dbReference type="NCBI Taxonomy" id="412755"/>
    <lineage>
        <taxon>unclassified sequences</taxon>
        <taxon>metagenomes</taxon>
        <taxon>ecological metagenomes</taxon>
    </lineage>
</organism>
<dbReference type="EMBL" id="BART01000222">
    <property type="protein sequence ID" value="GAG67992.1"/>
    <property type="molecule type" value="Genomic_DNA"/>
</dbReference>
<dbReference type="GO" id="GO:0030170">
    <property type="term" value="F:pyridoxal phosphate binding"/>
    <property type="evidence" value="ECO:0007669"/>
    <property type="project" value="InterPro"/>
</dbReference>
<dbReference type="Gene3D" id="3.20.20.10">
    <property type="entry name" value="Alanine racemase"/>
    <property type="match status" value="1"/>
</dbReference>
<evidence type="ECO:0008006" key="3">
    <source>
        <dbReference type="Google" id="ProtNLM"/>
    </source>
</evidence>
<dbReference type="AlphaFoldDB" id="X1ADT5"/>
<dbReference type="PANTHER" id="PTHR10146">
    <property type="entry name" value="PROLINE SYNTHETASE CO-TRANSCRIBED BACTERIAL HOMOLOG PROTEIN"/>
    <property type="match status" value="1"/>
</dbReference>